<dbReference type="SUPFAM" id="SSF52096">
    <property type="entry name" value="ClpP/crotonase"/>
    <property type="match status" value="1"/>
</dbReference>
<dbReference type="PROSITE" id="PS00166">
    <property type="entry name" value="ENOYL_COA_HYDRATASE"/>
    <property type="match status" value="1"/>
</dbReference>
<dbReference type="CDD" id="cd06558">
    <property type="entry name" value="crotonase-like"/>
    <property type="match status" value="1"/>
</dbReference>
<reference evidence="5" key="1">
    <citation type="journal article" date="2019" name="Int. J. Syst. Evol. Microbiol.">
        <title>The Global Catalogue of Microorganisms (GCM) 10K type strain sequencing project: providing services to taxonomists for standard genome sequencing and annotation.</title>
        <authorList>
            <consortium name="The Broad Institute Genomics Platform"/>
            <consortium name="The Broad Institute Genome Sequencing Center for Infectious Disease"/>
            <person name="Wu L."/>
            <person name="Ma J."/>
        </authorList>
    </citation>
    <scope>NUCLEOTIDE SEQUENCE [LARGE SCALE GENOMIC DNA]</scope>
    <source>
        <strain evidence="5">IBRC-M 10703</strain>
    </source>
</reference>
<evidence type="ECO:0000313" key="4">
    <source>
        <dbReference type="EMBL" id="MFC4025256.1"/>
    </source>
</evidence>
<keyword evidence="2" id="KW-0456">Lyase</keyword>
<comment type="caution">
    <text evidence="4">The sequence shown here is derived from an EMBL/GenBank/DDBJ whole genome shotgun (WGS) entry which is preliminary data.</text>
</comment>
<proteinExistence type="inferred from homology"/>
<dbReference type="InterPro" id="IPR001753">
    <property type="entry name" value="Enoyl-CoA_hydra/iso"/>
</dbReference>
<organism evidence="4 5">
    <name type="scientific">Oceanobacillus longus</name>
    <dbReference type="NCBI Taxonomy" id="930120"/>
    <lineage>
        <taxon>Bacteria</taxon>
        <taxon>Bacillati</taxon>
        <taxon>Bacillota</taxon>
        <taxon>Bacilli</taxon>
        <taxon>Bacillales</taxon>
        <taxon>Bacillaceae</taxon>
        <taxon>Oceanobacillus</taxon>
    </lineage>
</organism>
<dbReference type="Gene3D" id="3.90.226.10">
    <property type="entry name" value="2-enoyl-CoA Hydratase, Chain A, domain 1"/>
    <property type="match status" value="1"/>
</dbReference>
<dbReference type="Pfam" id="PF00378">
    <property type="entry name" value="ECH_1"/>
    <property type="match status" value="1"/>
</dbReference>
<name>A0ABV8H258_9BACI</name>
<evidence type="ECO:0000256" key="3">
    <source>
        <dbReference type="RuleBase" id="RU003707"/>
    </source>
</evidence>
<comment type="similarity">
    <text evidence="1 3">Belongs to the enoyl-CoA hydratase/isomerase family.</text>
</comment>
<evidence type="ECO:0000256" key="2">
    <source>
        <dbReference type="ARBA" id="ARBA00023239"/>
    </source>
</evidence>
<dbReference type="InterPro" id="IPR014748">
    <property type="entry name" value="Enoyl-CoA_hydra_C"/>
</dbReference>
<dbReference type="PANTHER" id="PTHR11941:SF54">
    <property type="entry name" value="ENOYL-COA HYDRATASE, MITOCHONDRIAL"/>
    <property type="match status" value="1"/>
</dbReference>
<protein>
    <submittedName>
        <fullName evidence="4">Enoyl-CoA hydratase/isomerase family protein</fullName>
    </submittedName>
</protein>
<keyword evidence="5" id="KW-1185">Reference proteome</keyword>
<accession>A0ABV8H258</accession>
<evidence type="ECO:0000256" key="1">
    <source>
        <dbReference type="ARBA" id="ARBA00005254"/>
    </source>
</evidence>
<dbReference type="InterPro" id="IPR018376">
    <property type="entry name" value="Enoyl-CoA_hyd/isom_CS"/>
</dbReference>
<dbReference type="RefSeq" id="WP_379497743.1">
    <property type="nucleotide sequence ID" value="NZ_JBHSAO010000011.1"/>
</dbReference>
<gene>
    <name evidence="4" type="ORF">ACFOUV_15780</name>
</gene>
<dbReference type="Proteomes" id="UP001595772">
    <property type="component" value="Unassembled WGS sequence"/>
</dbReference>
<dbReference type="EMBL" id="JBHSAO010000011">
    <property type="protein sequence ID" value="MFC4025256.1"/>
    <property type="molecule type" value="Genomic_DNA"/>
</dbReference>
<dbReference type="InterPro" id="IPR029045">
    <property type="entry name" value="ClpP/crotonase-like_dom_sf"/>
</dbReference>
<evidence type="ECO:0000313" key="5">
    <source>
        <dbReference type="Proteomes" id="UP001595772"/>
    </source>
</evidence>
<dbReference type="PANTHER" id="PTHR11941">
    <property type="entry name" value="ENOYL-COA HYDRATASE-RELATED"/>
    <property type="match status" value="1"/>
</dbReference>
<dbReference type="Gene3D" id="1.10.12.10">
    <property type="entry name" value="Lyase 2-enoyl-coa Hydratase, Chain A, domain 2"/>
    <property type="match status" value="1"/>
</dbReference>
<sequence>MDNSLKYIIYEKKNNIAIITVNRPEVLNAINNQLLSELDYTVNVAEEDDDIRAIIITGSGEKAFMAGGDIAAMKEMSLMEGERFVYAGHTFLNKLENSRKTVIAALNGYTLGGGLEIALACDLRVADENVQLGLPEVTIGLYPGWGGTQRLARLVGTGVAKQLVFTGERITANEAKQLGIVNKVVSSGQVLEESLALANRILKNSPIAVMQAKKAINNGIEISLEKALVLEAEAWLVNFATEDRVEGMRAFVDKEKPNYKGR</sequence>